<keyword evidence="2" id="KW-0812">Transmembrane</keyword>
<dbReference type="GeneID" id="105437532"/>
<dbReference type="InParanoid" id="A0A7M7PCT6"/>
<feature type="compositionally biased region" description="Basic and acidic residues" evidence="1">
    <location>
        <begin position="238"/>
        <end position="251"/>
    </location>
</feature>
<dbReference type="InterPro" id="IPR036116">
    <property type="entry name" value="FN3_sf"/>
</dbReference>
<dbReference type="OrthoDB" id="504170at2759"/>
<dbReference type="PANTHER" id="PTHR26391">
    <property type="entry name" value="INACTIVE TYROSINE-PROTEIN KINASE 7"/>
    <property type="match status" value="1"/>
</dbReference>
<evidence type="ECO:0000313" key="5">
    <source>
        <dbReference type="Proteomes" id="UP000007110"/>
    </source>
</evidence>
<feature type="region of interest" description="Disordered" evidence="1">
    <location>
        <begin position="238"/>
        <end position="259"/>
    </location>
</feature>
<protein>
    <recommendedName>
        <fullName evidence="3">Fibronectin type-III domain-containing protein</fullName>
    </recommendedName>
</protein>
<feature type="transmembrane region" description="Helical" evidence="2">
    <location>
        <begin position="267"/>
        <end position="286"/>
    </location>
</feature>
<dbReference type="SMART" id="SM00060">
    <property type="entry name" value="FN3"/>
    <property type="match status" value="2"/>
</dbReference>
<evidence type="ECO:0000256" key="2">
    <source>
        <dbReference type="SAM" id="Phobius"/>
    </source>
</evidence>
<name>A0A7M7PCT6_STRPU</name>
<dbReference type="PANTHER" id="PTHR26391:SF18">
    <property type="entry name" value="PROTEIN KINASE RECEPTOR TIE-1, PUTATIVE-RELATED"/>
    <property type="match status" value="1"/>
</dbReference>
<evidence type="ECO:0000313" key="4">
    <source>
        <dbReference type="EnsemblMetazoa" id="XP_030849877"/>
    </source>
</evidence>
<feature type="domain" description="Fibronectin type-III" evidence="3">
    <location>
        <begin position="48"/>
        <end position="146"/>
    </location>
</feature>
<organism evidence="4 5">
    <name type="scientific">Strongylocentrotus purpuratus</name>
    <name type="common">Purple sea urchin</name>
    <dbReference type="NCBI Taxonomy" id="7668"/>
    <lineage>
        <taxon>Eukaryota</taxon>
        <taxon>Metazoa</taxon>
        <taxon>Echinodermata</taxon>
        <taxon>Eleutherozoa</taxon>
        <taxon>Echinozoa</taxon>
        <taxon>Echinoidea</taxon>
        <taxon>Euechinoidea</taxon>
        <taxon>Echinacea</taxon>
        <taxon>Camarodonta</taxon>
        <taxon>Echinidea</taxon>
        <taxon>Strongylocentrotidae</taxon>
        <taxon>Strongylocentrotus</taxon>
    </lineage>
</organism>
<keyword evidence="2" id="KW-0472">Membrane</keyword>
<feature type="domain" description="Fibronectin type-III" evidence="3">
    <location>
        <begin position="151"/>
        <end position="249"/>
    </location>
</feature>
<dbReference type="CDD" id="cd00063">
    <property type="entry name" value="FN3"/>
    <property type="match status" value="2"/>
</dbReference>
<reference evidence="5" key="1">
    <citation type="submission" date="2015-02" db="EMBL/GenBank/DDBJ databases">
        <title>Genome sequencing for Strongylocentrotus purpuratus.</title>
        <authorList>
            <person name="Murali S."/>
            <person name="Liu Y."/>
            <person name="Vee V."/>
            <person name="English A."/>
            <person name="Wang M."/>
            <person name="Skinner E."/>
            <person name="Han Y."/>
            <person name="Muzny D.M."/>
            <person name="Worley K.C."/>
            <person name="Gibbs R.A."/>
        </authorList>
    </citation>
    <scope>NUCLEOTIDE SEQUENCE</scope>
</reference>
<dbReference type="FunFam" id="2.60.40.10:FF:001608">
    <property type="entry name" value="Uncharacterized protein"/>
    <property type="match status" value="2"/>
</dbReference>
<dbReference type="SUPFAM" id="SSF49265">
    <property type="entry name" value="Fibronectin type III"/>
    <property type="match status" value="1"/>
</dbReference>
<dbReference type="RefSeq" id="XP_030849877.1">
    <property type="nucleotide sequence ID" value="XM_030994017.1"/>
</dbReference>
<feature type="transmembrane region" description="Helical" evidence="2">
    <location>
        <begin position="12"/>
        <end position="33"/>
    </location>
</feature>
<dbReference type="AlphaFoldDB" id="A0A7M7PCT6"/>
<accession>A0A7M7PCT6</accession>
<dbReference type="InterPro" id="IPR003961">
    <property type="entry name" value="FN3_dom"/>
</dbReference>
<sequence length="290" mass="31880">MCENKIYQCVGLISSLILCSVAIHSVVHIYMPWNKKGNNNPKTAMPHLSSPPRVKNVTTSTIEIEWEGAYHGDGPVCGFIVEIKPHGSMSWTRVGFVSFDEDENDFEYTIERLEADALYDISVLILNCSGGAGERGPEISQSTEDIALPHLSSPPRVKNVTTSTIEIEWKGYYDGDGPVCGFIVELMPPASESWTRVGFVPFDEDEYDFEYTIERLDAGALYGINVIILHCSGGEGERGREISQSTEDHEPTSLSTSTTPPCRAGCIIALPALSSIVFLQLVILICRCVI</sequence>
<dbReference type="EnsemblMetazoa" id="XM_030994017">
    <property type="protein sequence ID" value="XP_030849877"/>
    <property type="gene ID" value="LOC105437532"/>
</dbReference>
<keyword evidence="2" id="KW-1133">Transmembrane helix</keyword>
<dbReference type="Proteomes" id="UP000007110">
    <property type="component" value="Unassembled WGS sequence"/>
</dbReference>
<keyword evidence="5" id="KW-1185">Reference proteome</keyword>
<dbReference type="KEGG" id="spu:105437532"/>
<proteinExistence type="predicted"/>
<dbReference type="PROSITE" id="PS50853">
    <property type="entry name" value="FN3"/>
    <property type="match status" value="2"/>
</dbReference>
<reference evidence="4" key="2">
    <citation type="submission" date="2021-01" db="UniProtKB">
        <authorList>
            <consortium name="EnsemblMetazoa"/>
        </authorList>
    </citation>
    <scope>IDENTIFICATION</scope>
</reference>
<evidence type="ECO:0000256" key="1">
    <source>
        <dbReference type="SAM" id="MobiDB-lite"/>
    </source>
</evidence>
<dbReference type="Gene3D" id="2.60.40.10">
    <property type="entry name" value="Immunoglobulins"/>
    <property type="match status" value="2"/>
</dbReference>
<dbReference type="InterPro" id="IPR013783">
    <property type="entry name" value="Ig-like_fold"/>
</dbReference>
<evidence type="ECO:0000259" key="3">
    <source>
        <dbReference type="PROSITE" id="PS50853"/>
    </source>
</evidence>
<dbReference type="Pfam" id="PF00041">
    <property type="entry name" value="fn3"/>
    <property type="match status" value="2"/>
</dbReference>